<evidence type="ECO:0000313" key="2">
    <source>
        <dbReference type="Proteomes" id="UP001630127"/>
    </source>
</evidence>
<accession>A0ABD2YFT2</accession>
<protein>
    <recommendedName>
        <fullName evidence="3">DDE Tnp4 domain-containing protein</fullName>
    </recommendedName>
</protein>
<proteinExistence type="predicted"/>
<evidence type="ECO:0000313" key="1">
    <source>
        <dbReference type="EMBL" id="KAL3504715.1"/>
    </source>
</evidence>
<sequence length="61" mass="6822">MKFEGTALEHLDGWEGSAEDSKVLHNAFVRQDLLIVPNSKYFLVDVGYTNGPGVLAPYRRV</sequence>
<organism evidence="1 2">
    <name type="scientific">Cinchona calisaya</name>
    <dbReference type="NCBI Taxonomy" id="153742"/>
    <lineage>
        <taxon>Eukaryota</taxon>
        <taxon>Viridiplantae</taxon>
        <taxon>Streptophyta</taxon>
        <taxon>Embryophyta</taxon>
        <taxon>Tracheophyta</taxon>
        <taxon>Spermatophyta</taxon>
        <taxon>Magnoliopsida</taxon>
        <taxon>eudicotyledons</taxon>
        <taxon>Gunneridae</taxon>
        <taxon>Pentapetalae</taxon>
        <taxon>asterids</taxon>
        <taxon>lamiids</taxon>
        <taxon>Gentianales</taxon>
        <taxon>Rubiaceae</taxon>
        <taxon>Cinchonoideae</taxon>
        <taxon>Cinchoneae</taxon>
        <taxon>Cinchona</taxon>
    </lineage>
</organism>
<gene>
    <name evidence="1" type="ORF">ACH5RR_034556</name>
</gene>
<feature type="non-terminal residue" evidence="1">
    <location>
        <position position="61"/>
    </location>
</feature>
<reference evidence="1 2" key="1">
    <citation type="submission" date="2024-11" db="EMBL/GenBank/DDBJ databases">
        <title>A near-complete genome assembly of Cinchona calisaya.</title>
        <authorList>
            <person name="Lian D.C."/>
            <person name="Zhao X.W."/>
            <person name="Wei L."/>
        </authorList>
    </citation>
    <scope>NUCLEOTIDE SEQUENCE [LARGE SCALE GENOMIC DNA]</scope>
    <source>
        <tissue evidence="1">Nenye</tissue>
    </source>
</reference>
<dbReference type="AlphaFoldDB" id="A0ABD2YFT2"/>
<name>A0ABD2YFT2_9GENT</name>
<comment type="caution">
    <text evidence="1">The sequence shown here is derived from an EMBL/GenBank/DDBJ whole genome shotgun (WGS) entry which is preliminary data.</text>
</comment>
<keyword evidence="2" id="KW-1185">Reference proteome</keyword>
<evidence type="ECO:0008006" key="3">
    <source>
        <dbReference type="Google" id="ProtNLM"/>
    </source>
</evidence>
<dbReference type="Proteomes" id="UP001630127">
    <property type="component" value="Unassembled WGS sequence"/>
</dbReference>
<dbReference type="EMBL" id="JBJUIK010000014">
    <property type="protein sequence ID" value="KAL3504715.1"/>
    <property type="molecule type" value="Genomic_DNA"/>
</dbReference>